<feature type="domain" description="Fe-containing alcohol dehydrogenase-like C-terminal" evidence="3">
    <location>
        <begin position="182"/>
        <end position="382"/>
    </location>
</feature>
<name>A0A4V3EJ77_9ACTN</name>
<proteinExistence type="predicted"/>
<gene>
    <name evidence="4" type="ORF">BDK89_2916</name>
</gene>
<dbReference type="Gene3D" id="1.20.1090.10">
    <property type="entry name" value="Dehydroquinate synthase-like - alpha domain"/>
    <property type="match status" value="1"/>
</dbReference>
<dbReference type="EMBL" id="SOAU01000001">
    <property type="protein sequence ID" value="TDT17308.1"/>
    <property type="molecule type" value="Genomic_DNA"/>
</dbReference>
<dbReference type="Pfam" id="PF25137">
    <property type="entry name" value="ADH_Fe_C"/>
    <property type="match status" value="1"/>
</dbReference>
<comment type="caution">
    <text evidence="4">The sequence shown here is derived from an EMBL/GenBank/DDBJ whole genome shotgun (WGS) entry which is preliminary data.</text>
</comment>
<protein>
    <submittedName>
        <fullName evidence="4">Alcohol dehydrogenase class IV</fullName>
    </submittedName>
</protein>
<accession>A0A4V3EJ77</accession>
<dbReference type="Gene3D" id="3.40.50.1970">
    <property type="match status" value="1"/>
</dbReference>
<evidence type="ECO:0000259" key="3">
    <source>
        <dbReference type="Pfam" id="PF25137"/>
    </source>
</evidence>
<evidence type="ECO:0000313" key="4">
    <source>
        <dbReference type="EMBL" id="TDT17308.1"/>
    </source>
</evidence>
<dbReference type="CDD" id="cd08182">
    <property type="entry name" value="HEPD"/>
    <property type="match status" value="1"/>
</dbReference>
<evidence type="ECO:0000313" key="5">
    <source>
        <dbReference type="Proteomes" id="UP000294558"/>
    </source>
</evidence>
<dbReference type="AlphaFoldDB" id="A0A4V3EJ77"/>
<dbReference type="GO" id="GO:0046872">
    <property type="term" value="F:metal ion binding"/>
    <property type="evidence" value="ECO:0007669"/>
    <property type="project" value="InterPro"/>
</dbReference>
<dbReference type="SUPFAM" id="SSF56796">
    <property type="entry name" value="Dehydroquinate synthase-like"/>
    <property type="match status" value="1"/>
</dbReference>
<keyword evidence="5" id="KW-1185">Reference proteome</keyword>
<dbReference type="Proteomes" id="UP000294558">
    <property type="component" value="Unassembled WGS sequence"/>
</dbReference>
<keyword evidence="1" id="KW-0560">Oxidoreductase</keyword>
<dbReference type="InterPro" id="IPR035873">
    <property type="entry name" value="PhpC"/>
</dbReference>
<dbReference type="PANTHER" id="PTHR11496">
    <property type="entry name" value="ALCOHOL DEHYDROGENASE"/>
    <property type="match status" value="1"/>
</dbReference>
<dbReference type="OrthoDB" id="323926at2"/>
<dbReference type="InterPro" id="IPR001670">
    <property type="entry name" value="ADH_Fe/GldA"/>
</dbReference>
<evidence type="ECO:0000259" key="2">
    <source>
        <dbReference type="Pfam" id="PF00465"/>
    </source>
</evidence>
<dbReference type="InterPro" id="IPR039697">
    <property type="entry name" value="Alcohol_dehydrogenase_Fe"/>
</dbReference>
<dbReference type="Pfam" id="PF00465">
    <property type="entry name" value="Fe-ADH"/>
    <property type="match status" value="1"/>
</dbReference>
<evidence type="ECO:0000256" key="1">
    <source>
        <dbReference type="ARBA" id="ARBA00023002"/>
    </source>
</evidence>
<dbReference type="GO" id="GO:0004022">
    <property type="term" value="F:alcohol dehydrogenase (NAD+) activity"/>
    <property type="evidence" value="ECO:0007669"/>
    <property type="project" value="TreeGrafter"/>
</dbReference>
<reference evidence="4 5" key="1">
    <citation type="submission" date="2019-03" db="EMBL/GenBank/DDBJ databases">
        <title>Sequencing the genomes of 1000 actinobacteria strains.</title>
        <authorList>
            <person name="Klenk H.-P."/>
        </authorList>
    </citation>
    <scope>NUCLEOTIDE SEQUENCE [LARGE SCALE GENOMIC DNA]</scope>
    <source>
        <strain evidence="4 5">DSM 18936</strain>
    </source>
</reference>
<feature type="domain" description="Alcohol dehydrogenase iron-type/glycerol dehydrogenase GldA" evidence="2">
    <location>
        <begin position="6"/>
        <end position="170"/>
    </location>
</feature>
<organism evidence="4 5">
    <name type="scientific">Ilumatobacter fluminis</name>
    <dbReference type="NCBI Taxonomy" id="467091"/>
    <lineage>
        <taxon>Bacteria</taxon>
        <taxon>Bacillati</taxon>
        <taxon>Actinomycetota</taxon>
        <taxon>Acidimicrobiia</taxon>
        <taxon>Acidimicrobiales</taxon>
        <taxon>Ilumatobacteraceae</taxon>
        <taxon>Ilumatobacter</taxon>
    </lineage>
</organism>
<dbReference type="PANTHER" id="PTHR11496:SF103">
    <property type="entry name" value="DEHYDROGENASE, PUTATIVE-RELATED"/>
    <property type="match status" value="1"/>
</dbReference>
<sequence>MASTAHYYGQRALNALVDRARDERFSRVLLVTGRSSYERCGAAARLAELEMFASVRRWSDFDPNPSVDDLRRGLAILRDHDPELIVGVGGGSPMDMAKLLCAFDGVGERAVESAIVAGSPVEFSSRTLFLVPTTSGSGSEATHFAVVYIGSDKYSVAGDGLRPAAVALDPGLTLSGSAHQRATSGVDAICQATESLWAVGATDRSRRSARHALGLLLPAIEPFVDDPTPQTARCMALGSHLAGRAIDVSKTTAAHALSYGITKRYGIDHGNAVALTLGQFVSDHAVLVDRLQPGLDRASHERAMAQIVDAYGRALGTSDAASVGREINQLLGRLGLTSTLMEAGVRSESELTELAATVNVERLGNNPVVYSTDELVGVLARSLGR</sequence>
<dbReference type="GO" id="GO:0017000">
    <property type="term" value="P:antibiotic biosynthetic process"/>
    <property type="evidence" value="ECO:0007669"/>
    <property type="project" value="InterPro"/>
</dbReference>
<dbReference type="InterPro" id="IPR056798">
    <property type="entry name" value="ADH_Fe_C"/>
</dbReference>